<dbReference type="GeneID" id="104746235"/>
<sequence>MSKSSKKSDTKVEAAPPASMTKPLKKGKRDAEQDLDIQVSKKQKKDLIATVQKEKAAKKIPKKVETSSSESSDSEEEQKTKKTKKVTAKEPPSKLKDDSSSSSSSEDDSSSSSEDDSSSDEKTAPVKKVASVPKKAKADSTSSDDGSSSDEEPAPAKKQPAGVEKPKAESGSSEDETSEDETSEDETSSDEESAPVKKQPAASKNAKAASSSSEGESSSDEEPTPAKKKPTVGKKAKAAAKDSSSSEEDSDDEESDDEKPPTKKPKVSSTKTSKQETSSDESSEESDEEESEDEKVTPKKKDSDIEMVDAEQKSNAKQPKKPTSQGGSKTLFAGNLSYAVQRSDIENFFKEAGEVVDVRIASHEDGSAKGYGHVEFVSAEAAQKAMELNGKPLLGRDVRLDLANEMGNRTPRSSNPVSYGVGSQFRKLYVRGFDTSLGEDELKDAFRNHFSTCGEVGRISLPTDRESGVMRGMAYVDMKSGFDEALQLSGSEMGGGFLTVEEARPRDSDGSGSNDRPPRDNGGRFSNRRGRGAPGRGPPGRGPPGRGRGRFSNAGRGPSKPSLIASAQGKKTVFNDEE</sequence>
<name>A0ABM1QZ06_CAMSA</name>
<dbReference type="InterPro" id="IPR012677">
    <property type="entry name" value="Nucleotide-bd_a/b_plait_sf"/>
</dbReference>
<feature type="compositionally biased region" description="Low complexity" evidence="3">
    <location>
        <begin position="197"/>
        <end position="216"/>
    </location>
</feature>
<feature type="compositionally biased region" description="Polar residues" evidence="3">
    <location>
        <begin position="315"/>
        <end position="328"/>
    </location>
</feature>
<protein>
    <submittedName>
        <fullName evidence="6">Nucleolin 2 isoform X3</fullName>
    </submittedName>
</protein>
<feature type="domain" description="RRM" evidence="4">
    <location>
        <begin position="329"/>
        <end position="405"/>
    </location>
</feature>
<dbReference type="RefSeq" id="XP_019091994.1">
    <property type="nucleotide sequence ID" value="XM_019236449.1"/>
</dbReference>
<evidence type="ECO:0000313" key="6">
    <source>
        <dbReference type="RefSeq" id="XP_019091994.1"/>
    </source>
</evidence>
<dbReference type="CDD" id="cd12450">
    <property type="entry name" value="RRM1_NUCLs"/>
    <property type="match status" value="1"/>
</dbReference>
<feature type="region of interest" description="Disordered" evidence="3">
    <location>
        <begin position="1"/>
        <end position="330"/>
    </location>
</feature>
<feature type="compositionally biased region" description="Low complexity" evidence="3">
    <location>
        <begin position="267"/>
        <end position="276"/>
    </location>
</feature>
<dbReference type="SMART" id="SM00360">
    <property type="entry name" value="RRM"/>
    <property type="match status" value="2"/>
</dbReference>
<dbReference type="Pfam" id="PF00076">
    <property type="entry name" value="RRM_1"/>
    <property type="match status" value="2"/>
</dbReference>
<keyword evidence="5" id="KW-1185">Reference proteome</keyword>
<feature type="compositionally biased region" description="Low complexity" evidence="3">
    <location>
        <begin position="126"/>
        <end position="146"/>
    </location>
</feature>
<evidence type="ECO:0000313" key="5">
    <source>
        <dbReference type="Proteomes" id="UP000694864"/>
    </source>
</evidence>
<feature type="compositionally biased region" description="Acidic residues" evidence="3">
    <location>
        <begin position="105"/>
        <end position="118"/>
    </location>
</feature>
<reference evidence="6" key="2">
    <citation type="submission" date="2025-08" db="UniProtKB">
        <authorList>
            <consortium name="RefSeq"/>
        </authorList>
    </citation>
    <scope>IDENTIFICATION</scope>
    <source>
        <tissue evidence="6">Leaf</tissue>
    </source>
</reference>
<proteinExistence type="predicted"/>
<dbReference type="PANTHER" id="PTHR23236">
    <property type="entry name" value="EUKARYOTIC TRANSLATION INITIATION FACTOR 4B/4H"/>
    <property type="match status" value="1"/>
</dbReference>
<feature type="compositionally biased region" description="Acidic residues" evidence="3">
    <location>
        <begin position="278"/>
        <end position="293"/>
    </location>
</feature>
<accession>A0ABM1QZ06</accession>
<feature type="domain" description="RRM" evidence="4">
    <location>
        <begin position="426"/>
        <end position="505"/>
    </location>
</feature>
<gene>
    <name evidence="6" type="primary">LOC104746235</name>
</gene>
<feature type="compositionally biased region" description="Acidic residues" evidence="3">
    <location>
        <begin position="172"/>
        <end position="193"/>
    </location>
</feature>
<evidence type="ECO:0000256" key="3">
    <source>
        <dbReference type="SAM" id="MobiDB-lite"/>
    </source>
</evidence>
<dbReference type="PANTHER" id="PTHR23236:SF11">
    <property type="entry name" value="EUKARYOTIC TRANSLATION INITIATION FACTOR 4H"/>
    <property type="match status" value="1"/>
</dbReference>
<dbReference type="InterPro" id="IPR034349">
    <property type="entry name" value="NUCL_RRM1"/>
</dbReference>
<keyword evidence="1 2" id="KW-0694">RNA-binding</keyword>
<evidence type="ECO:0000256" key="2">
    <source>
        <dbReference type="PROSITE-ProRule" id="PRU00176"/>
    </source>
</evidence>
<evidence type="ECO:0000259" key="4">
    <source>
        <dbReference type="PROSITE" id="PS50102"/>
    </source>
</evidence>
<feature type="compositionally biased region" description="Basic residues" evidence="3">
    <location>
        <begin position="226"/>
        <end position="238"/>
    </location>
</feature>
<dbReference type="Gene3D" id="3.30.70.330">
    <property type="match status" value="2"/>
</dbReference>
<feature type="compositionally biased region" description="Basic and acidic residues" evidence="3">
    <location>
        <begin position="52"/>
        <end position="65"/>
    </location>
</feature>
<dbReference type="SUPFAM" id="SSF54928">
    <property type="entry name" value="RNA-binding domain, RBD"/>
    <property type="match status" value="2"/>
</dbReference>
<dbReference type="InterPro" id="IPR035979">
    <property type="entry name" value="RBD_domain_sf"/>
</dbReference>
<dbReference type="Proteomes" id="UP000694864">
    <property type="component" value="Chromosome 15"/>
</dbReference>
<dbReference type="InterPro" id="IPR000504">
    <property type="entry name" value="RRM_dom"/>
</dbReference>
<reference evidence="5" key="1">
    <citation type="journal article" date="2014" name="Nat. Commun.">
        <title>The emerging biofuel crop Camelina sativa retains a highly undifferentiated hexaploid genome structure.</title>
        <authorList>
            <person name="Kagale S."/>
            <person name="Koh C."/>
            <person name="Nixon J."/>
            <person name="Bollina V."/>
            <person name="Clarke W.E."/>
            <person name="Tuteja R."/>
            <person name="Spillane C."/>
            <person name="Robinson S.J."/>
            <person name="Links M.G."/>
            <person name="Clarke C."/>
            <person name="Higgins E.E."/>
            <person name="Huebert T."/>
            <person name="Sharpe A.G."/>
            <person name="Parkin I.A."/>
        </authorList>
    </citation>
    <scope>NUCLEOTIDE SEQUENCE [LARGE SCALE GENOMIC DNA]</scope>
    <source>
        <strain evidence="5">cv. DH55</strain>
    </source>
</reference>
<dbReference type="PROSITE" id="PS50102">
    <property type="entry name" value="RRM"/>
    <property type="match status" value="2"/>
</dbReference>
<evidence type="ECO:0000256" key="1">
    <source>
        <dbReference type="ARBA" id="ARBA00022884"/>
    </source>
</evidence>
<feature type="region of interest" description="Disordered" evidence="3">
    <location>
        <begin position="501"/>
        <end position="578"/>
    </location>
</feature>
<feature type="compositionally biased region" description="Basic and acidic residues" evidence="3">
    <location>
        <begin position="1"/>
        <end position="12"/>
    </location>
</feature>
<feature type="compositionally biased region" description="Basic and acidic residues" evidence="3">
    <location>
        <begin position="294"/>
        <end position="314"/>
    </location>
</feature>
<feature type="compositionally biased region" description="Acidic residues" evidence="3">
    <location>
        <begin position="245"/>
        <end position="257"/>
    </location>
</feature>
<feature type="compositionally biased region" description="Basic and acidic residues" evidence="3">
    <location>
        <begin position="87"/>
        <end position="99"/>
    </location>
</feature>
<organism evidence="5 6">
    <name type="scientific">Camelina sativa</name>
    <name type="common">False flax</name>
    <name type="synonym">Myagrum sativum</name>
    <dbReference type="NCBI Taxonomy" id="90675"/>
    <lineage>
        <taxon>Eukaryota</taxon>
        <taxon>Viridiplantae</taxon>
        <taxon>Streptophyta</taxon>
        <taxon>Embryophyta</taxon>
        <taxon>Tracheophyta</taxon>
        <taxon>Spermatophyta</taxon>
        <taxon>Magnoliopsida</taxon>
        <taxon>eudicotyledons</taxon>
        <taxon>Gunneridae</taxon>
        <taxon>Pentapetalae</taxon>
        <taxon>rosids</taxon>
        <taxon>malvids</taxon>
        <taxon>Brassicales</taxon>
        <taxon>Brassicaceae</taxon>
        <taxon>Camelineae</taxon>
        <taxon>Camelina</taxon>
    </lineage>
</organism>